<dbReference type="AlphaFoldDB" id="A0A1D8TNV3"/>
<evidence type="ECO:0000313" key="2">
    <source>
        <dbReference type="Proteomes" id="UP000177870"/>
    </source>
</evidence>
<proteinExistence type="predicted"/>
<organism evidence="1 2">
    <name type="scientific">Moorena producens PAL-8-15-08-1</name>
    <dbReference type="NCBI Taxonomy" id="1458985"/>
    <lineage>
        <taxon>Bacteria</taxon>
        <taxon>Bacillati</taxon>
        <taxon>Cyanobacteriota</taxon>
        <taxon>Cyanophyceae</taxon>
        <taxon>Coleofasciculales</taxon>
        <taxon>Coleofasciculaceae</taxon>
        <taxon>Moorena</taxon>
    </lineage>
</organism>
<protein>
    <submittedName>
        <fullName evidence="1">Uncharacterized protein</fullName>
    </submittedName>
</protein>
<dbReference type="EMBL" id="CP017599">
    <property type="protein sequence ID" value="AOW99273.1"/>
    <property type="molecule type" value="Genomic_DNA"/>
</dbReference>
<reference evidence="2" key="1">
    <citation type="submission" date="2016-10" db="EMBL/GenBank/DDBJ databases">
        <title>Comparative genomics uncovers the prolific and rare metabolic potential of the cyanobacterial genus Moorea.</title>
        <authorList>
            <person name="Leao T."/>
            <person name="Castelao G."/>
            <person name="Korobeynikov A."/>
            <person name="Monroe E.A."/>
            <person name="Podell S."/>
            <person name="Glukhov E."/>
            <person name="Allen E."/>
            <person name="Gerwick W.H."/>
            <person name="Gerwick L."/>
        </authorList>
    </citation>
    <scope>NUCLEOTIDE SEQUENCE [LARGE SCALE GENOMIC DNA]</scope>
    <source>
        <strain evidence="2">PAL-8-15-08-1</strain>
    </source>
</reference>
<name>A0A1D8TNV3_9CYAN</name>
<accession>A0A1D8TNV3</accession>
<gene>
    <name evidence="1" type="ORF">BJP34_07210</name>
</gene>
<dbReference type="Proteomes" id="UP000177870">
    <property type="component" value="Chromosome"/>
</dbReference>
<dbReference type="KEGG" id="mpro:BJP34_07210"/>
<sequence>MALSNASEPLGELDSLTQEIFAVLEKIQGLTDQNPAPFVTAESVVQSNETISLVKSPICIPCSQKQRSSKTSVPASTTKGKVLEPYWNELCAEISSRLLLPVETDLPDLGLNSLSTWLEVTVRVVQPL</sequence>
<evidence type="ECO:0000313" key="1">
    <source>
        <dbReference type="EMBL" id="AOW99273.1"/>
    </source>
</evidence>